<dbReference type="GO" id="GO:0016627">
    <property type="term" value="F:oxidoreductase activity, acting on the CH-CH group of donors"/>
    <property type="evidence" value="ECO:0007669"/>
    <property type="project" value="InterPro"/>
</dbReference>
<dbReference type="PANTHER" id="PTHR43292:SF4">
    <property type="entry name" value="ACYL-COA DEHYDROGENASE FADE34"/>
    <property type="match status" value="1"/>
</dbReference>
<name>A0A6J6SQ20_9ZZZZ</name>
<dbReference type="InterPro" id="IPR046373">
    <property type="entry name" value="Acyl-CoA_Oxase/DH_mid-dom_sf"/>
</dbReference>
<dbReference type="InterPro" id="IPR009075">
    <property type="entry name" value="AcylCo_DH/oxidase_C"/>
</dbReference>
<organism evidence="9">
    <name type="scientific">freshwater metagenome</name>
    <dbReference type="NCBI Taxonomy" id="449393"/>
    <lineage>
        <taxon>unclassified sequences</taxon>
        <taxon>metagenomes</taxon>
        <taxon>ecological metagenomes</taxon>
    </lineage>
</organism>
<dbReference type="EMBL" id="CAEZYK010000146">
    <property type="protein sequence ID" value="CAB4736874.1"/>
    <property type="molecule type" value="Genomic_DNA"/>
</dbReference>
<accession>A0A6J6SQ20</accession>
<dbReference type="SUPFAM" id="SSF56645">
    <property type="entry name" value="Acyl-CoA dehydrogenase NM domain-like"/>
    <property type="match status" value="1"/>
</dbReference>
<dbReference type="FunFam" id="2.40.110.10:FF:000011">
    <property type="entry name" value="Acyl-CoA dehydrogenase FadE34"/>
    <property type="match status" value="1"/>
</dbReference>
<reference evidence="9" key="1">
    <citation type="submission" date="2020-05" db="EMBL/GenBank/DDBJ databases">
        <authorList>
            <person name="Chiriac C."/>
            <person name="Salcher M."/>
            <person name="Ghai R."/>
            <person name="Kavagutti S V."/>
        </authorList>
    </citation>
    <scope>NUCLEOTIDE SEQUENCE</scope>
</reference>
<keyword evidence="4" id="KW-0274">FAD</keyword>
<dbReference type="Pfam" id="PF00441">
    <property type="entry name" value="Acyl-CoA_dh_1"/>
    <property type="match status" value="1"/>
</dbReference>
<feature type="domain" description="Acyl-CoA dehydrogenase/oxidase C-terminal" evidence="6">
    <location>
        <begin position="293"/>
        <end position="399"/>
    </location>
</feature>
<evidence type="ECO:0000259" key="7">
    <source>
        <dbReference type="Pfam" id="PF02770"/>
    </source>
</evidence>
<dbReference type="InterPro" id="IPR006091">
    <property type="entry name" value="Acyl-CoA_Oxase/DH_mid-dom"/>
</dbReference>
<evidence type="ECO:0000256" key="3">
    <source>
        <dbReference type="ARBA" id="ARBA00022630"/>
    </source>
</evidence>
<keyword evidence="5" id="KW-0560">Oxidoreductase</keyword>
<protein>
    <submittedName>
        <fullName evidence="9">Unannotated protein</fullName>
    </submittedName>
</protein>
<gene>
    <name evidence="9" type="ORF">UFOPK2683_01633</name>
</gene>
<comment type="cofactor">
    <cofactor evidence="1">
        <name>FAD</name>
        <dbReference type="ChEBI" id="CHEBI:57692"/>
    </cofactor>
</comment>
<evidence type="ECO:0000259" key="6">
    <source>
        <dbReference type="Pfam" id="PF00441"/>
    </source>
</evidence>
<dbReference type="InterPro" id="IPR009100">
    <property type="entry name" value="AcylCoA_DH/oxidase_NM_dom_sf"/>
</dbReference>
<dbReference type="InterPro" id="IPR013786">
    <property type="entry name" value="AcylCoA_DH/ox_N"/>
</dbReference>
<evidence type="ECO:0000256" key="4">
    <source>
        <dbReference type="ARBA" id="ARBA00022827"/>
    </source>
</evidence>
<dbReference type="InterPro" id="IPR036250">
    <property type="entry name" value="AcylCo_DH-like_C"/>
</dbReference>
<evidence type="ECO:0000256" key="5">
    <source>
        <dbReference type="ARBA" id="ARBA00023002"/>
    </source>
</evidence>
<dbReference type="AlphaFoldDB" id="A0A6J6SQ20"/>
<keyword evidence="3" id="KW-0285">Flavoprotein</keyword>
<evidence type="ECO:0000313" key="9">
    <source>
        <dbReference type="EMBL" id="CAB4736874.1"/>
    </source>
</evidence>
<dbReference type="PANTHER" id="PTHR43292">
    <property type="entry name" value="ACYL-COA DEHYDROGENASE"/>
    <property type="match status" value="1"/>
</dbReference>
<feature type="domain" description="Acyl-CoA oxidase/dehydrogenase middle" evidence="7">
    <location>
        <begin position="112"/>
        <end position="196"/>
    </location>
</feature>
<evidence type="ECO:0000256" key="2">
    <source>
        <dbReference type="ARBA" id="ARBA00009347"/>
    </source>
</evidence>
<dbReference type="Gene3D" id="1.20.140.10">
    <property type="entry name" value="Butyryl-CoA Dehydrogenase, subunit A, domain 3"/>
    <property type="match status" value="1"/>
</dbReference>
<dbReference type="GO" id="GO:0050660">
    <property type="term" value="F:flavin adenine dinucleotide binding"/>
    <property type="evidence" value="ECO:0007669"/>
    <property type="project" value="InterPro"/>
</dbReference>
<evidence type="ECO:0000256" key="1">
    <source>
        <dbReference type="ARBA" id="ARBA00001974"/>
    </source>
</evidence>
<sequence>MTNTVLDPEEVRAEVRAWAQEFWDPELTVAQWWQILMEARWTVSSWPESALGRGYSTALARIVSDELRAAGAVGGPAGLGLLLAGPTIYTHGTLEQQERYLTTIVNGQEAWCQLFSEPSAGSDLASLQTKAVRDGDEWVITGQKVWTSGGAVADLGMLLARTDPDAPKHKGISYFALPMDQAGVDVRPLREMTGRALFSEVFIDEARVSNDAVIGGLNNGWAVANTTLAFERAGLGGGGSGAGGAAFPGPKTGVLNTRVGDLVKSSGRSVQPSAFGGSFQLFSDLAKKLDRHSDPMIRQRLAELYSLNEIGRFTSLRAKAARSSGKESGAIGNLSKLLMSRITRLSRDLGPEILGAEGMLMGPSTTGGGVVQEMTLFAPAPSIYGGSDEIQKNIIGERGLGLAKEAFVAVNGRGEAIP</sequence>
<dbReference type="GO" id="GO:0005886">
    <property type="term" value="C:plasma membrane"/>
    <property type="evidence" value="ECO:0007669"/>
    <property type="project" value="TreeGrafter"/>
</dbReference>
<dbReference type="InterPro" id="IPR052161">
    <property type="entry name" value="Mycobact_Acyl-CoA_DH"/>
</dbReference>
<dbReference type="Pfam" id="PF02770">
    <property type="entry name" value="Acyl-CoA_dh_M"/>
    <property type="match status" value="1"/>
</dbReference>
<proteinExistence type="inferred from homology"/>
<dbReference type="Gene3D" id="1.10.540.10">
    <property type="entry name" value="Acyl-CoA dehydrogenase/oxidase, N-terminal domain"/>
    <property type="match status" value="1"/>
</dbReference>
<dbReference type="SUPFAM" id="SSF47203">
    <property type="entry name" value="Acyl-CoA dehydrogenase C-terminal domain-like"/>
    <property type="match status" value="1"/>
</dbReference>
<feature type="domain" description="Acyl-CoA dehydrogenase/oxidase N-terminal" evidence="8">
    <location>
        <begin position="11"/>
        <end position="107"/>
    </location>
</feature>
<dbReference type="Pfam" id="PF02771">
    <property type="entry name" value="Acyl-CoA_dh_N"/>
    <property type="match status" value="1"/>
</dbReference>
<comment type="similarity">
    <text evidence="2">Belongs to the acyl-CoA dehydrogenase family.</text>
</comment>
<dbReference type="Gene3D" id="2.40.110.10">
    <property type="entry name" value="Butyryl-CoA Dehydrogenase, subunit A, domain 2"/>
    <property type="match status" value="1"/>
</dbReference>
<dbReference type="InterPro" id="IPR037069">
    <property type="entry name" value="AcylCoA_DH/ox_N_sf"/>
</dbReference>
<evidence type="ECO:0000259" key="8">
    <source>
        <dbReference type="Pfam" id="PF02771"/>
    </source>
</evidence>